<evidence type="ECO:0000313" key="1">
    <source>
        <dbReference type="EMBL" id="EST45377.1"/>
    </source>
</evidence>
<accession>V6LLF4</accession>
<name>V6LLF4_9EUKA</name>
<gene>
    <name evidence="1" type="ORF">SS50377_14708</name>
    <name evidence="2" type="ORF">SS50377_21650</name>
</gene>
<dbReference type="Proteomes" id="UP000018208">
    <property type="component" value="Unassembled WGS sequence"/>
</dbReference>
<protein>
    <submittedName>
        <fullName evidence="1">Ras-like GTPase superfamily protein</fullName>
    </submittedName>
</protein>
<reference evidence="1 2" key="1">
    <citation type="journal article" date="2014" name="PLoS Genet.">
        <title>The Genome of Spironucleus salmonicida Highlights a Fish Pathogen Adapted to Fluctuating Environments.</title>
        <authorList>
            <person name="Xu F."/>
            <person name="Jerlstrom-Hultqvist J."/>
            <person name="Einarsson E."/>
            <person name="Astvaldsson A."/>
            <person name="Svard S.G."/>
            <person name="Andersson J.O."/>
        </authorList>
    </citation>
    <scope>NUCLEOTIDE SEQUENCE</scope>
    <source>
        <strain evidence="2">ATCC 50377</strain>
    </source>
</reference>
<evidence type="ECO:0000313" key="2">
    <source>
        <dbReference type="EMBL" id="KAH0576106.1"/>
    </source>
</evidence>
<keyword evidence="3" id="KW-1185">Reference proteome</keyword>
<evidence type="ECO:0000313" key="3">
    <source>
        <dbReference type="Proteomes" id="UP000018208"/>
    </source>
</evidence>
<dbReference type="InterPro" id="IPR027417">
    <property type="entry name" value="P-loop_NTPase"/>
</dbReference>
<dbReference type="SUPFAM" id="SSF52540">
    <property type="entry name" value="P-loop containing nucleoside triphosphate hydrolases"/>
    <property type="match status" value="1"/>
</dbReference>
<dbReference type="EMBL" id="KI546099">
    <property type="protein sequence ID" value="EST45377.1"/>
    <property type="molecule type" value="Genomic_DNA"/>
</dbReference>
<dbReference type="EMBL" id="AUWU02000002">
    <property type="protein sequence ID" value="KAH0576106.1"/>
    <property type="molecule type" value="Genomic_DNA"/>
</dbReference>
<organism evidence="1">
    <name type="scientific">Spironucleus salmonicida</name>
    <dbReference type="NCBI Taxonomy" id="348837"/>
    <lineage>
        <taxon>Eukaryota</taxon>
        <taxon>Metamonada</taxon>
        <taxon>Diplomonadida</taxon>
        <taxon>Hexamitidae</taxon>
        <taxon>Hexamitinae</taxon>
        <taxon>Spironucleus</taxon>
    </lineage>
</organism>
<sequence>MVQQLMSIKITVLITGPAGAGKSQFMYQLLDNSFTEVHVSMPQIAQKVLIGHPLQPYVTFAETELRFYQNANICILCIDVRKPYLLSQQYNLTRQELPNKNCLLTILGTFSDVADKAQMDKFMLLGQKLGHVFLCSSKLRIGVEEVILASINEYIEKYFVFDCSVKGL</sequence>
<dbReference type="VEuPathDB" id="GiardiaDB:SS50377_21650"/>
<reference evidence="2" key="2">
    <citation type="submission" date="2020-12" db="EMBL/GenBank/DDBJ databases">
        <title>New Spironucleus salmonicida genome in near-complete chromosomes.</title>
        <authorList>
            <person name="Xu F."/>
            <person name="Kurt Z."/>
            <person name="Jimenez-Gonzalez A."/>
            <person name="Astvaldsson A."/>
            <person name="Andersson J.O."/>
            <person name="Svard S.G."/>
        </authorList>
    </citation>
    <scope>NUCLEOTIDE SEQUENCE</scope>
    <source>
        <strain evidence="2">ATCC 50377</strain>
    </source>
</reference>
<proteinExistence type="predicted"/>
<dbReference type="AlphaFoldDB" id="V6LLF4"/>
<dbReference type="Gene3D" id="3.40.50.300">
    <property type="entry name" value="P-loop containing nucleotide triphosphate hydrolases"/>
    <property type="match status" value="1"/>
</dbReference>